<name>A0A4Y2LXE7_ARAVE</name>
<dbReference type="AlphaFoldDB" id="A0A4Y2LXE7"/>
<gene>
    <name evidence="3" type="ORF">AVEN_115569_1</name>
    <name evidence="4" type="ORF">AVEN_119585_1</name>
    <name evidence="5" type="ORF">AVEN_202442_1</name>
    <name evidence="1" type="ORF">AVEN_231736_1</name>
    <name evidence="2" type="ORF">AVEN_272935_1</name>
</gene>
<evidence type="ECO:0000313" key="2">
    <source>
        <dbReference type="EMBL" id="GBN18783.1"/>
    </source>
</evidence>
<evidence type="ECO:0000313" key="1">
    <source>
        <dbReference type="EMBL" id="GBN18770.1"/>
    </source>
</evidence>
<comment type="caution">
    <text evidence="2">The sequence shown here is derived from an EMBL/GenBank/DDBJ whole genome shotgun (WGS) entry which is preliminary data.</text>
</comment>
<accession>A0A4Y2LXE7</accession>
<evidence type="ECO:0000313" key="3">
    <source>
        <dbReference type="EMBL" id="GBN18864.1"/>
    </source>
</evidence>
<feature type="non-terminal residue" evidence="2">
    <location>
        <position position="49"/>
    </location>
</feature>
<protein>
    <submittedName>
        <fullName evidence="2">Uncharacterized protein</fullName>
    </submittedName>
</protein>
<dbReference type="EMBL" id="BGPR01201388">
    <property type="protein sequence ID" value="GBN18873.1"/>
    <property type="molecule type" value="Genomic_DNA"/>
</dbReference>
<evidence type="ECO:0000313" key="4">
    <source>
        <dbReference type="EMBL" id="GBN18873.1"/>
    </source>
</evidence>
<dbReference type="EMBL" id="BGPR01201356">
    <property type="protein sequence ID" value="GBN18783.1"/>
    <property type="molecule type" value="Genomic_DNA"/>
</dbReference>
<reference evidence="2 6" key="1">
    <citation type="journal article" date="2019" name="Sci. Rep.">
        <title>Orb-weaving spider Araneus ventricosus genome elucidates the spidroin gene catalogue.</title>
        <authorList>
            <person name="Kono N."/>
            <person name="Nakamura H."/>
            <person name="Ohtoshi R."/>
            <person name="Moran D.A.P."/>
            <person name="Shinohara A."/>
            <person name="Yoshida Y."/>
            <person name="Fujiwara M."/>
            <person name="Mori M."/>
            <person name="Tomita M."/>
            <person name="Arakawa K."/>
        </authorList>
    </citation>
    <scope>NUCLEOTIDE SEQUENCE [LARGE SCALE GENOMIC DNA]</scope>
</reference>
<evidence type="ECO:0000313" key="6">
    <source>
        <dbReference type="Proteomes" id="UP000499080"/>
    </source>
</evidence>
<dbReference type="EMBL" id="BGPR01201405">
    <property type="protein sequence ID" value="GBN18916.1"/>
    <property type="molecule type" value="Genomic_DNA"/>
</dbReference>
<evidence type="ECO:0000313" key="5">
    <source>
        <dbReference type="EMBL" id="GBN18916.1"/>
    </source>
</evidence>
<dbReference type="EMBL" id="BGPR01201385">
    <property type="protein sequence ID" value="GBN18864.1"/>
    <property type="molecule type" value="Genomic_DNA"/>
</dbReference>
<proteinExistence type="predicted"/>
<sequence length="49" mass="6009">MKYIDSSWLPYTFLRRGCSAVKANLFRLPRENVEQNDSWLLSRYRNRTR</sequence>
<dbReference type="EMBL" id="BGPR01201353">
    <property type="protein sequence ID" value="GBN18770.1"/>
    <property type="molecule type" value="Genomic_DNA"/>
</dbReference>
<organism evidence="2 6">
    <name type="scientific">Araneus ventricosus</name>
    <name type="common">Orbweaver spider</name>
    <name type="synonym">Epeira ventricosa</name>
    <dbReference type="NCBI Taxonomy" id="182803"/>
    <lineage>
        <taxon>Eukaryota</taxon>
        <taxon>Metazoa</taxon>
        <taxon>Ecdysozoa</taxon>
        <taxon>Arthropoda</taxon>
        <taxon>Chelicerata</taxon>
        <taxon>Arachnida</taxon>
        <taxon>Araneae</taxon>
        <taxon>Araneomorphae</taxon>
        <taxon>Entelegynae</taxon>
        <taxon>Araneoidea</taxon>
        <taxon>Araneidae</taxon>
        <taxon>Araneus</taxon>
    </lineage>
</organism>
<keyword evidence="6" id="KW-1185">Reference proteome</keyword>
<dbReference type="Proteomes" id="UP000499080">
    <property type="component" value="Unassembled WGS sequence"/>
</dbReference>